<evidence type="ECO:0000313" key="3">
    <source>
        <dbReference type="Proteomes" id="UP000593578"/>
    </source>
</evidence>
<reference evidence="2 3" key="1">
    <citation type="journal article" date="2019" name="Genome Biol. Evol.">
        <title>Insights into the evolution of the New World diploid cottons (Gossypium, subgenus Houzingenia) based on genome sequencing.</title>
        <authorList>
            <person name="Grover C.E."/>
            <person name="Arick M.A. 2nd"/>
            <person name="Thrash A."/>
            <person name="Conover J.L."/>
            <person name="Sanders W.S."/>
            <person name="Peterson D.G."/>
            <person name="Frelichowski J.E."/>
            <person name="Scheffler J.A."/>
            <person name="Scheffler B.E."/>
            <person name="Wendel J.F."/>
        </authorList>
    </citation>
    <scope>NUCLEOTIDE SEQUENCE [LARGE SCALE GENOMIC DNA]</scope>
    <source>
        <strain evidence="2">8</strain>
        <tissue evidence="2">Leaf</tissue>
    </source>
</reference>
<dbReference type="PANTHER" id="PTHR31286">
    <property type="entry name" value="GLYCINE-RICH CELL WALL STRUCTURAL PROTEIN 1.8-LIKE"/>
    <property type="match status" value="1"/>
</dbReference>
<proteinExistence type="predicted"/>
<evidence type="ECO:0000256" key="1">
    <source>
        <dbReference type="SAM" id="MobiDB-lite"/>
    </source>
</evidence>
<organism evidence="2 3">
    <name type="scientific">Gossypium raimondii</name>
    <name type="common">Peruvian cotton</name>
    <name type="synonym">Gossypium klotzschianum subsp. raimondii</name>
    <dbReference type="NCBI Taxonomy" id="29730"/>
    <lineage>
        <taxon>Eukaryota</taxon>
        <taxon>Viridiplantae</taxon>
        <taxon>Streptophyta</taxon>
        <taxon>Embryophyta</taxon>
        <taxon>Tracheophyta</taxon>
        <taxon>Spermatophyta</taxon>
        <taxon>Magnoliopsida</taxon>
        <taxon>eudicotyledons</taxon>
        <taxon>Gunneridae</taxon>
        <taxon>Pentapetalae</taxon>
        <taxon>rosids</taxon>
        <taxon>malvids</taxon>
        <taxon>Malvales</taxon>
        <taxon>Malvaceae</taxon>
        <taxon>Malvoideae</taxon>
        <taxon>Gossypium</taxon>
    </lineage>
</organism>
<sequence length="163" mass="18739">MLMGGARQGENEKANKEDNIALDERDVIFGEVDGIPSIRVSNRIRLPRLLSAMYKRSIMKVVDKCIRVIKIYYNTNVKSQGKFVRMAVLVELRCPLISKIWMRAIFKGLYEDMLNVCFSCGHYRHFKDGCPKVQRYGEEEKVANSKPSPTTMRKKVEEEACGD</sequence>
<evidence type="ECO:0008006" key="4">
    <source>
        <dbReference type="Google" id="ProtNLM"/>
    </source>
</evidence>
<evidence type="ECO:0000313" key="2">
    <source>
        <dbReference type="EMBL" id="MBA0598326.1"/>
    </source>
</evidence>
<protein>
    <recommendedName>
        <fullName evidence="4">CCHC-type domain-containing protein</fullName>
    </recommendedName>
</protein>
<name>A0A7J8QAN4_GOSRA</name>
<dbReference type="AlphaFoldDB" id="A0A7J8QAN4"/>
<gene>
    <name evidence="2" type="ORF">Gorai_008093</name>
</gene>
<feature type="region of interest" description="Disordered" evidence="1">
    <location>
        <begin position="140"/>
        <end position="163"/>
    </location>
</feature>
<dbReference type="PANTHER" id="PTHR31286:SF99">
    <property type="entry name" value="DUF4283 DOMAIN-CONTAINING PROTEIN"/>
    <property type="match status" value="1"/>
</dbReference>
<feature type="compositionally biased region" description="Basic and acidic residues" evidence="1">
    <location>
        <begin position="154"/>
        <end position="163"/>
    </location>
</feature>
<dbReference type="EMBL" id="JABEZZ010000010">
    <property type="protein sequence ID" value="MBA0598326.1"/>
    <property type="molecule type" value="Genomic_DNA"/>
</dbReference>
<dbReference type="InterPro" id="IPR040256">
    <property type="entry name" value="At4g02000-like"/>
</dbReference>
<dbReference type="Proteomes" id="UP000593578">
    <property type="component" value="Unassembled WGS sequence"/>
</dbReference>
<comment type="caution">
    <text evidence="2">The sequence shown here is derived from an EMBL/GenBank/DDBJ whole genome shotgun (WGS) entry which is preliminary data.</text>
</comment>
<accession>A0A7J8QAN4</accession>